<dbReference type="PANTHER" id="PTHR11659:SF0">
    <property type="entry name" value="GLUTAMYL-TRNA(GLN) AMIDOTRANSFERASE SUBUNIT B, MITOCHONDRIAL"/>
    <property type="match status" value="1"/>
</dbReference>
<dbReference type="SUPFAM" id="SSF89095">
    <property type="entry name" value="GatB/YqeY motif"/>
    <property type="match status" value="1"/>
</dbReference>
<comment type="subunit">
    <text evidence="2 11">Heterotrimer of A, B and C subunits.</text>
</comment>
<dbReference type="InterPro" id="IPR023168">
    <property type="entry name" value="GatB_Yqey_C_2"/>
</dbReference>
<comment type="similarity">
    <text evidence="1 11">Belongs to the GatB/GatE family. GatB subfamily.</text>
</comment>
<dbReference type="HAMAP" id="MF_00121">
    <property type="entry name" value="GatB"/>
    <property type="match status" value="1"/>
</dbReference>
<organism evidence="13 14">
    <name type="scientific">Microbulbifer yueqingensis</name>
    <dbReference type="NCBI Taxonomy" id="658219"/>
    <lineage>
        <taxon>Bacteria</taxon>
        <taxon>Pseudomonadati</taxon>
        <taxon>Pseudomonadota</taxon>
        <taxon>Gammaproteobacteria</taxon>
        <taxon>Cellvibrionales</taxon>
        <taxon>Microbulbiferaceae</taxon>
        <taxon>Microbulbifer</taxon>
    </lineage>
</organism>
<dbReference type="Gene3D" id="1.10.150.380">
    <property type="entry name" value="GatB domain, N-terminal subdomain"/>
    <property type="match status" value="1"/>
</dbReference>
<keyword evidence="6 11" id="KW-0067">ATP-binding</keyword>
<evidence type="ECO:0000256" key="6">
    <source>
        <dbReference type="ARBA" id="ARBA00022840"/>
    </source>
</evidence>
<dbReference type="Gene3D" id="1.10.10.410">
    <property type="match status" value="1"/>
</dbReference>
<evidence type="ECO:0000256" key="4">
    <source>
        <dbReference type="ARBA" id="ARBA00022598"/>
    </source>
</evidence>
<evidence type="ECO:0000256" key="3">
    <source>
        <dbReference type="ARBA" id="ARBA00016923"/>
    </source>
</evidence>
<dbReference type="Proteomes" id="UP000199305">
    <property type="component" value="Unassembled WGS sequence"/>
</dbReference>
<evidence type="ECO:0000313" key="13">
    <source>
        <dbReference type="EMBL" id="SDJ66173.1"/>
    </source>
</evidence>
<dbReference type="GO" id="GO:0050567">
    <property type="term" value="F:glutaminyl-tRNA synthase (glutamine-hydrolyzing) activity"/>
    <property type="evidence" value="ECO:0007669"/>
    <property type="project" value="UniProtKB-UniRule"/>
</dbReference>
<evidence type="ECO:0000259" key="12">
    <source>
        <dbReference type="SMART" id="SM00845"/>
    </source>
</evidence>
<dbReference type="InterPro" id="IPR042114">
    <property type="entry name" value="GatB_C_1"/>
</dbReference>
<protein>
    <recommendedName>
        <fullName evidence="3 11">Aspartyl/glutamyl-tRNA(Asn/Gln) amidotransferase subunit B</fullName>
        <shortName evidence="11">Asp/Glu-ADT subunit B</shortName>
        <ecNumber evidence="11">6.3.5.-</ecNumber>
    </recommendedName>
</protein>
<dbReference type="GO" id="GO:0070681">
    <property type="term" value="P:glutaminyl-tRNAGln biosynthesis via transamidation"/>
    <property type="evidence" value="ECO:0007669"/>
    <property type="project" value="TreeGrafter"/>
</dbReference>
<evidence type="ECO:0000256" key="7">
    <source>
        <dbReference type="ARBA" id="ARBA00022917"/>
    </source>
</evidence>
<dbReference type="InterPro" id="IPR018027">
    <property type="entry name" value="Asn/Gln_amidotransferase"/>
</dbReference>
<dbReference type="GO" id="GO:0005524">
    <property type="term" value="F:ATP binding"/>
    <property type="evidence" value="ECO:0007669"/>
    <property type="project" value="UniProtKB-KW"/>
</dbReference>
<dbReference type="EMBL" id="FNFH01000001">
    <property type="protein sequence ID" value="SDJ66173.1"/>
    <property type="molecule type" value="Genomic_DNA"/>
</dbReference>
<comment type="function">
    <text evidence="8 11">Allows the formation of correctly charged Asn-tRNA(Asn) or Gln-tRNA(Gln) through the transamidation of misacylated Asp-tRNA(Asn) or Glu-tRNA(Gln) in organisms which lack either or both of asparaginyl-tRNA or glutaminyl-tRNA synthetases. The reaction takes place in the presence of glutamine and ATP through an activated phospho-Asp-tRNA(Asn) or phospho-Glu-tRNA(Gln).</text>
</comment>
<dbReference type="NCBIfam" id="TIGR00133">
    <property type="entry name" value="gatB"/>
    <property type="match status" value="1"/>
</dbReference>
<dbReference type="InterPro" id="IPR003789">
    <property type="entry name" value="Asn/Gln_tRNA_amidoTrase-B-like"/>
</dbReference>
<dbReference type="Pfam" id="PF02934">
    <property type="entry name" value="GatB_N"/>
    <property type="match status" value="1"/>
</dbReference>
<sequence>MEWEVVIGLEVHVQLSTQSKLFSGASTTFGAAPNTQACAVDLAMPGTLPVPNAEAFRFAVMFGLAMNAEIGHRSVFERKNYFYPDLPKGYQTTQLAEPIVGPGEIEIHLEDGSSKKVRLHHAHLEEDAGKSLHEAVFEEGHGMSGIDLNRAGTPLIEIVSEPDLRSAAEAVAYLKKIHSIVTYLGISDGDMSQGSMRCDANVSVRLKGEEELGTRTEIKNVNSFRFVERAIKVEAERQIDLLEDGGTVVQETRLYDSDKNETRSMRSKEVANDYRYFPCPDLLPVELSDDYVEQLRSELPELPDAKSARFASEYGLSAYDADQLTQERALADYFETVAKASGEPKLAANWMMGELAALLNREELSIEQSPVSAEHLAGLIERIKDNTISSKIAKQVFEAMASGEGDADTVIEKRGLKQVSDTGAIEQMVDEVIANSARQVENYRNADESKRPKMMGYFVGQIMKASKGQANPQMINKILKEKLDALL</sequence>
<comment type="catalytic activity">
    <reaction evidence="10 11">
        <text>L-glutamyl-tRNA(Gln) + L-glutamine + ATP + H2O = L-glutaminyl-tRNA(Gln) + L-glutamate + ADP + phosphate + H(+)</text>
        <dbReference type="Rhea" id="RHEA:17521"/>
        <dbReference type="Rhea" id="RHEA-COMP:9681"/>
        <dbReference type="Rhea" id="RHEA-COMP:9684"/>
        <dbReference type="ChEBI" id="CHEBI:15377"/>
        <dbReference type="ChEBI" id="CHEBI:15378"/>
        <dbReference type="ChEBI" id="CHEBI:29985"/>
        <dbReference type="ChEBI" id="CHEBI:30616"/>
        <dbReference type="ChEBI" id="CHEBI:43474"/>
        <dbReference type="ChEBI" id="CHEBI:58359"/>
        <dbReference type="ChEBI" id="CHEBI:78520"/>
        <dbReference type="ChEBI" id="CHEBI:78521"/>
        <dbReference type="ChEBI" id="CHEBI:456216"/>
    </reaction>
</comment>
<keyword evidence="5 11" id="KW-0547">Nucleotide-binding</keyword>
<dbReference type="STRING" id="658219.SAMN05216212_0596"/>
<name>A0A1G8VJJ0_9GAMM</name>
<dbReference type="GO" id="GO:0006412">
    <property type="term" value="P:translation"/>
    <property type="evidence" value="ECO:0007669"/>
    <property type="project" value="UniProtKB-UniRule"/>
</dbReference>
<dbReference type="PROSITE" id="PS01234">
    <property type="entry name" value="GATB"/>
    <property type="match status" value="1"/>
</dbReference>
<dbReference type="NCBIfam" id="NF004012">
    <property type="entry name" value="PRK05477.1-2"/>
    <property type="match status" value="1"/>
</dbReference>
<dbReference type="SMART" id="SM00845">
    <property type="entry name" value="GatB_Yqey"/>
    <property type="match status" value="1"/>
</dbReference>
<dbReference type="SUPFAM" id="SSF55931">
    <property type="entry name" value="Glutamine synthetase/guanido kinase"/>
    <property type="match status" value="1"/>
</dbReference>
<dbReference type="RefSeq" id="WP_091507856.1">
    <property type="nucleotide sequence ID" value="NZ_FNFH01000001.1"/>
</dbReference>
<evidence type="ECO:0000256" key="8">
    <source>
        <dbReference type="ARBA" id="ARBA00024799"/>
    </source>
</evidence>
<keyword evidence="14" id="KW-1185">Reference proteome</keyword>
<keyword evidence="4 11" id="KW-0436">Ligase</keyword>
<feature type="domain" description="Asn/Gln amidotransferase" evidence="12">
    <location>
        <begin position="332"/>
        <end position="483"/>
    </location>
</feature>
<dbReference type="GO" id="GO:0050566">
    <property type="term" value="F:asparaginyl-tRNA synthase (glutamine-hydrolyzing) activity"/>
    <property type="evidence" value="ECO:0007669"/>
    <property type="project" value="RHEA"/>
</dbReference>
<evidence type="ECO:0000256" key="9">
    <source>
        <dbReference type="ARBA" id="ARBA00047380"/>
    </source>
</evidence>
<proteinExistence type="inferred from homology"/>
<keyword evidence="13" id="KW-0808">Transferase</keyword>
<dbReference type="NCBIfam" id="NF004015">
    <property type="entry name" value="PRK05477.1-5"/>
    <property type="match status" value="1"/>
</dbReference>
<dbReference type="OrthoDB" id="9804078at2"/>
<dbReference type="InterPro" id="IPR006075">
    <property type="entry name" value="Asn/Gln-tRNA_Trfase_suB/E_cat"/>
</dbReference>
<evidence type="ECO:0000256" key="11">
    <source>
        <dbReference type="HAMAP-Rule" id="MF_00121"/>
    </source>
</evidence>
<dbReference type="InterPro" id="IPR017958">
    <property type="entry name" value="Gln-tRNA_amidoTrfase_suB_CS"/>
</dbReference>
<dbReference type="AlphaFoldDB" id="A0A1G8VJJ0"/>
<keyword evidence="7 11" id="KW-0648">Protein biosynthesis</keyword>
<dbReference type="FunFam" id="1.10.10.410:FF:000001">
    <property type="entry name" value="Aspartyl/glutamyl-tRNA(Asn/Gln) amidotransferase subunit B"/>
    <property type="match status" value="1"/>
</dbReference>
<comment type="catalytic activity">
    <reaction evidence="9 11">
        <text>L-aspartyl-tRNA(Asn) + L-glutamine + ATP + H2O = L-asparaginyl-tRNA(Asn) + L-glutamate + ADP + phosphate + 2 H(+)</text>
        <dbReference type="Rhea" id="RHEA:14513"/>
        <dbReference type="Rhea" id="RHEA-COMP:9674"/>
        <dbReference type="Rhea" id="RHEA-COMP:9677"/>
        <dbReference type="ChEBI" id="CHEBI:15377"/>
        <dbReference type="ChEBI" id="CHEBI:15378"/>
        <dbReference type="ChEBI" id="CHEBI:29985"/>
        <dbReference type="ChEBI" id="CHEBI:30616"/>
        <dbReference type="ChEBI" id="CHEBI:43474"/>
        <dbReference type="ChEBI" id="CHEBI:58359"/>
        <dbReference type="ChEBI" id="CHEBI:78515"/>
        <dbReference type="ChEBI" id="CHEBI:78516"/>
        <dbReference type="ChEBI" id="CHEBI:456216"/>
    </reaction>
</comment>
<dbReference type="Pfam" id="PF02637">
    <property type="entry name" value="GatB_Yqey"/>
    <property type="match status" value="1"/>
</dbReference>
<reference evidence="14" key="1">
    <citation type="submission" date="2016-10" db="EMBL/GenBank/DDBJ databases">
        <authorList>
            <person name="Varghese N."/>
            <person name="Submissions S."/>
        </authorList>
    </citation>
    <scope>NUCLEOTIDE SEQUENCE [LARGE SCALE GENOMIC DNA]</scope>
    <source>
        <strain evidence="14">CGMCC 1.10658</strain>
    </source>
</reference>
<dbReference type="FunFam" id="1.10.150.380:FF:000001">
    <property type="entry name" value="Aspartyl/glutamyl-tRNA(Asn/Gln) amidotransferase subunit B"/>
    <property type="match status" value="1"/>
</dbReference>
<dbReference type="GO" id="GO:0016740">
    <property type="term" value="F:transferase activity"/>
    <property type="evidence" value="ECO:0007669"/>
    <property type="project" value="UniProtKB-KW"/>
</dbReference>
<dbReference type="NCBIfam" id="NF004014">
    <property type="entry name" value="PRK05477.1-4"/>
    <property type="match status" value="1"/>
</dbReference>
<gene>
    <name evidence="11" type="primary">gatB</name>
    <name evidence="13" type="ORF">SAMN05216212_0596</name>
</gene>
<dbReference type="InterPro" id="IPR004413">
    <property type="entry name" value="GatB"/>
</dbReference>
<dbReference type="EC" id="6.3.5.-" evidence="11"/>
<accession>A0A1G8VJJ0</accession>
<dbReference type="InterPro" id="IPR014746">
    <property type="entry name" value="Gln_synth/guanido_kin_cat_dom"/>
</dbReference>
<evidence type="ECO:0000256" key="1">
    <source>
        <dbReference type="ARBA" id="ARBA00005306"/>
    </source>
</evidence>
<evidence type="ECO:0000313" key="14">
    <source>
        <dbReference type="Proteomes" id="UP000199305"/>
    </source>
</evidence>
<dbReference type="InterPro" id="IPR017959">
    <property type="entry name" value="Asn/Gln-tRNA_amidoTrfase_suB/E"/>
</dbReference>
<evidence type="ECO:0000256" key="5">
    <source>
        <dbReference type="ARBA" id="ARBA00022741"/>
    </source>
</evidence>
<evidence type="ECO:0000256" key="10">
    <source>
        <dbReference type="ARBA" id="ARBA00047913"/>
    </source>
</evidence>
<dbReference type="PANTHER" id="PTHR11659">
    <property type="entry name" value="GLUTAMYL-TRNA GLN AMIDOTRANSFERASE SUBUNIT B MITOCHONDRIAL AND PROKARYOTIC PET112-RELATED"/>
    <property type="match status" value="1"/>
</dbReference>
<evidence type="ECO:0000256" key="2">
    <source>
        <dbReference type="ARBA" id="ARBA00011123"/>
    </source>
</evidence>